<organism evidence="1 2">
    <name type="scientific">Aspergillus vadensis (strain CBS 113365 / IMI 142717 / IBT 24658)</name>
    <dbReference type="NCBI Taxonomy" id="1448311"/>
    <lineage>
        <taxon>Eukaryota</taxon>
        <taxon>Fungi</taxon>
        <taxon>Dikarya</taxon>
        <taxon>Ascomycota</taxon>
        <taxon>Pezizomycotina</taxon>
        <taxon>Eurotiomycetes</taxon>
        <taxon>Eurotiomycetidae</taxon>
        <taxon>Eurotiales</taxon>
        <taxon>Aspergillaceae</taxon>
        <taxon>Aspergillus</taxon>
        <taxon>Aspergillus subgen. Circumdati</taxon>
    </lineage>
</organism>
<sequence>MEGKGFLPPCVLLASQACSLPLPPPLPPSTPTFTTWLTSIFFHHLEEVAALVIDNGYVTLGFR</sequence>
<evidence type="ECO:0000313" key="1">
    <source>
        <dbReference type="EMBL" id="PYH66100.1"/>
    </source>
</evidence>
<keyword evidence="2" id="KW-1185">Reference proteome</keyword>
<name>A0A319B702_ASPVC</name>
<dbReference type="PROSITE" id="PS51257">
    <property type="entry name" value="PROKAR_LIPOPROTEIN"/>
    <property type="match status" value="1"/>
</dbReference>
<dbReference type="GeneID" id="37211907"/>
<proteinExistence type="predicted"/>
<reference evidence="1" key="1">
    <citation type="submission" date="2016-12" db="EMBL/GenBank/DDBJ databases">
        <title>The genomes of Aspergillus section Nigri reveals drivers in fungal speciation.</title>
        <authorList>
            <consortium name="DOE Joint Genome Institute"/>
            <person name="Vesth T.C."/>
            <person name="Nybo J."/>
            <person name="Theobald S."/>
            <person name="Brandl J."/>
            <person name="Frisvad J.C."/>
            <person name="Nielsen K.F."/>
            <person name="Lyhne E.K."/>
            <person name="Kogle M.E."/>
            <person name="Kuo A."/>
            <person name="Riley R."/>
            <person name="Clum A."/>
            <person name="Nolan M."/>
            <person name="Lipzen A."/>
            <person name="Salamov A."/>
            <person name="Henrissat B."/>
            <person name="Wiebenga A."/>
            <person name="De Vries R.P."/>
            <person name="Grigoriev I.V."/>
            <person name="Mortensen U.H."/>
            <person name="Andersen M.R."/>
            <person name="Baker S.E."/>
        </authorList>
    </citation>
    <scope>NUCLEOTIDE SEQUENCE [LARGE SCALE GENOMIC DNA]</scope>
    <source>
        <strain evidence="1">CBS 113365</strain>
    </source>
</reference>
<accession>A0A319B702</accession>
<dbReference type="EMBL" id="KZ821635">
    <property type="protein sequence ID" value="PYH66100.1"/>
    <property type="molecule type" value="Genomic_DNA"/>
</dbReference>
<dbReference type="RefSeq" id="XP_025559894.1">
    <property type="nucleotide sequence ID" value="XM_025707315.1"/>
</dbReference>
<evidence type="ECO:0000313" key="2">
    <source>
        <dbReference type="Proteomes" id="UP000248405"/>
    </source>
</evidence>
<gene>
    <name evidence="1" type="ORF">BO88DRAFT_407030</name>
</gene>
<dbReference type="Proteomes" id="UP000248405">
    <property type="component" value="Unassembled WGS sequence"/>
</dbReference>
<dbReference type="AlphaFoldDB" id="A0A319B702"/>
<protein>
    <submittedName>
        <fullName evidence="1">Uncharacterized protein</fullName>
    </submittedName>
</protein>